<gene>
    <name evidence="3" type="ORF">WYH_02447</name>
</gene>
<evidence type="ECO:0000313" key="4">
    <source>
        <dbReference type="Proteomes" id="UP000034392"/>
    </source>
</evidence>
<dbReference type="Proteomes" id="UP000034392">
    <property type="component" value="Chromosome"/>
</dbReference>
<reference evidence="3" key="1">
    <citation type="submission" date="2015-05" db="EMBL/GenBank/DDBJ databases">
        <title>The complete genome of Altererythrobacter atlanticus strain 26DY36.</title>
        <authorList>
            <person name="Wu Y.-H."/>
            <person name="Cheng H."/>
            <person name="Wu X.-W."/>
        </authorList>
    </citation>
    <scope>NUCLEOTIDE SEQUENCE [LARGE SCALE GENOMIC DNA]</scope>
    <source>
        <strain evidence="3">26DY36</strain>
    </source>
</reference>
<accession>A0A0F7KWA5</accession>
<name>A0A0F7KWA5_9SPHN</name>
<keyword evidence="4" id="KW-1185">Reference proteome</keyword>
<protein>
    <submittedName>
        <fullName evidence="3">Uncharacterized protein</fullName>
    </submittedName>
</protein>
<dbReference type="PATRIC" id="fig|1267766.3.peg.2474"/>
<evidence type="ECO:0000259" key="2">
    <source>
        <dbReference type="Pfam" id="PF23666"/>
    </source>
</evidence>
<feature type="domain" description="Rcc01698-like C-terminal" evidence="2">
    <location>
        <begin position="480"/>
        <end position="576"/>
    </location>
</feature>
<dbReference type="EMBL" id="CP011452">
    <property type="protein sequence ID" value="AKH43477.1"/>
    <property type="molecule type" value="Genomic_DNA"/>
</dbReference>
<dbReference type="Pfam" id="PF13550">
    <property type="entry name" value="Phage-tail_3"/>
    <property type="match status" value="1"/>
</dbReference>
<dbReference type="KEGG" id="aay:WYH_02447"/>
<dbReference type="InterPro" id="IPR032876">
    <property type="entry name" value="J_dom"/>
</dbReference>
<sequence length="612" mass="64351">MASLVFTAIGTAIGGPLGGALGSLLGNRIDHAIFGSSGHREGPRLKELSVTTSSYGTPIPRHYGTMRAPGTIIWATDLIESSERSGGGKSRPSVTTYSYSASFAVALSSRPILGIGRIWADGNLLRGAAGDLKTGGELRIHHGHGDQMPDPLLASDLGDSCPAFRGTAYCVFESLQLADFGNRIPALTFEILSDHGDVSLRSMLEPVGETAVAARDLPGMAGFSDEGGPLASTLAALDELYPISCTVEDGKVTLRAGDILADEPEVLPAAVADASGEGFGATSGRTSRRRPDARPIPEAMRYYDPDRDFQAGMQFAGGRARPGRSRTIEFPGAFQASDARRLAASAAERASWAGEKLSWRMAELDPALAPGMAVIAPGRAGIWQIDSWEWREGFVELELHRLPPDRLDAAQVTDPGQNLPPADLDITPTVLTVFELPATGQTRQIHAAISSTGPGWRGAALYELLGTELEPIGASGTRRAIMGTLAETLAAAPAMRLGQTGRMIVELIASDFALDDATATMIANGANRALVGGEIVQFARATPLGGNIWELRGLLRGRGGTEALAMQGHPAGTSFILLDDRPIALDPAALSASAAPTIAALGRIQNRFWRQP</sequence>
<dbReference type="AlphaFoldDB" id="A0A0F7KWA5"/>
<dbReference type="InterPro" id="IPR056490">
    <property type="entry name" value="Rcc01698_C"/>
</dbReference>
<evidence type="ECO:0000259" key="1">
    <source>
        <dbReference type="Pfam" id="PF13550"/>
    </source>
</evidence>
<dbReference type="Pfam" id="PF23666">
    <property type="entry name" value="Rcc01698_C"/>
    <property type="match status" value="1"/>
</dbReference>
<proteinExistence type="predicted"/>
<feature type="domain" description="Tip attachment protein J" evidence="1">
    <location>
        <begin position="232"/>
        <end position="390"/>
    </location>
</feature>
<dbReference type="STRING" id="1267766.WYH_02447"/>
<evidence type="ECO:0000313" key="3">
    <source>
        <dbReference type="EMBL" id="AKH43477.1"/>
    </source>
</evidence>
<dbReference type="RefSeq" id="WP_053833563.1">
    <property type="nucleotide sequence ID" value="NZ_CP011452.2"/>
</dbReference>
<organism evidence="3 4">
    <name type="scientific">Croceibacterium atlanticum</name>
    <dbReference type="NCBI Taxonomy" id="1267766"/>
    <lineage>
        <taxon>Bacteria</taxon>
        <taxon>Pseudomonadati</taxon>
        <taxon>Pseudomonadota</taxon>
        <taxon>Alphaproteobacteria</taxon>
        <taxon>Sphingomonadales</taxon>
        <taxon>Erythrobacteraceae</taxon>
        <taxon>Croceibacterium</taxon>
    </lineage>
</organism>